<dbReference type="PROSITE" id="PS50157">
    <property type="entry name" value="ZINC_FINGER_C2H2_2"/>
    <property type="match status" value="2"/>
</dbReference>
<dbReference type="GO" id="GO:0008270">
    <property type="term" value="F:zinc ion binding"/>
    <property type="evidence" value="ECO:0007669"/>
    <property type="project" value="UniProtKB-KW"/>
</dbReference>
<reference evidence="11" key="1">
    <citation type="journal article" date="2014" name="Genome Announc.">
        <title>Draft genome sequence of the formaldehyde-resistant fungus Byssochlamys spectabilis No. 5 (anamorph Paecilomyces variotii No. 5) (NBRC109023).</title>
        <authorList>
            <person name="Oka T."/>
            <person name="Ekino K."/>
            <person name="Fukuda K."/>
            <person name="Nomura Y."/>
        </authorList>
    </citation>
    <scope>NUCLEOTIDE SEQUENCE [LARGE SCALE GENOMIC DNA]</scope>
    <source>
        <strain evidence="11">No. 5 / NBRC 109023</strain>
    </source>
</reference>
<dbReference type="InterPro" id="IPR013087">
    <property type="entry name" value="Znf_C2H2_type"/>
</dbReference>
<dbReference type="GO" id="GO:0005634">
    <property type="term" value="C:nucleus"/>
    <property type="evidence" value="ECO:0007669"/>
    <property type="project" value="UniProtKB-SubCell"/>
</dbReference>
<dbReference type="PANTHER" id="PTHR40626">
    <property type="entry name" value="MIP31509P"/>
    <property type="match status" value="1"/>
</dbReference>
<accession>V5FYS1</accession>
<keyword evidence="11" id="KW-1185">Reference proteome</keyword>
<organism evidence="10 11">
    <name type="scientific">Byssochlamys spectabilis (strain No. 5 / NBRC 109023)</name>
    <name type="common">Paecilomyces variotii</name>
    <dbReference type="NCBI Taxonomy" id="1356009"/>
    <lineage>
        <taxon>Eukaryota</taxon>
        <taxon>Fungi</taxon>
        <taxon>Dikarya</taxon>
        <taxon>Ascomycota</taxon>
        <taxon>Pezizomycotina</taxon>
        <taxon>Eurotiomycetes</taxon>
        <taxon>Eurotiomycetidae</taxon>
        <taxon>Eurotiales</taxon>
        <taxon>Thermoascaceae</taxon>
        <taxon>Paecilomyces</taxon>
    </lineage>
</organism>
<evidence type="ECO:0000256" key="4">
    <source>
        <dbReference type="ARBA" id="ARBA00022771"/>
    </source>
</evidence>
<dbReference type="FunFam" id="3.30.160.60:FF:000145">
    <property type="entry name" value="Zinc finger protein 574"/>
    <property type="match status" value="1"/>
</dbReference>
<feature type="domain" description="C2H2-type" evidence="9">
    <location>
        <begin position="79"/>
        <end position="106"/>
    </location>
</feature>
<feature type="region of interest" description="Disordered" evidence="8">
    <location>
        <begin position="44"/>
        <end position="76"/>
    </location>
</feature>
<evidence type="ECO:0000256" key="2">
    <source>
        <dbReference type="ARBA" id="ARBA00022723"/>
    </source>
</evidence>
<keyword evidence="6" id="KW-0539">Nucleus</keyword>
<dbReference type="AlphaFoldDB" id="V5FYS1"/>
<evidence type="ECO:0000259" key="9">
    <source>
        <dbReference type="PROSITE" id="PS50157"/>
    </source>
</evidence>
<protein>
    <recommendedName>
        <fullName evidence="9">C2H2-type domain-containing protein</fullName>
    </recommendedName>
</protein>
<dbReference type="SUPFAM" id="SSF57667">
    <property type="entry name" value="beta-beta-alpha zinc fingers"/>
    <property type="match status" value="1"/>
</dbReference>
<dbReference type="Pfam" id="PF04082">
    <property type="entry name" value="Fungal_trans"/>
    <property type="match status" value="1"/>
</dbReference>
<dbReference type="Pfam" id="PF00096">
    <property type="entry name" value="zf-C2H2"/>
    <property type="match status" value="2"/>
</dbReference>
<dbReference type="OrthoDB" id="10018191at2759"/>
<proteinExistence type="predicted"/>
<evidence type="ECO:0000256" key="3">
    <source>
        <dbReference type="ARBA" id="ARBA00022737"/>
    </source>
</evidence>
<dbReference type="EMBL" id="BAUL01000191">
    <property type="protein sequence ID" value="GAD97253.1"/>
    <property type="molecule type" value="Genomic_DNA"/>
</dbReference>
<keyword evidence="3" id="KW-0677">Repeat</keyword>
<dbReference type="InterPro" id="IPR051059">
    <property type="entry name" value="VerF-like"/>
</dbReference>
<dbReference type="SMART" id="SM00355">
    <property type="entry name" value="ZnF_C2H2"/>
    <property type="match status" value="2"/>
</dbReference>
<comment type="caution">
    <text evidence="10">The sequence shown here is derived from an EMBL/GenBank/DDBJ whole genome shotgun (WGS) entry which is preliminary data.</text>
</comment>
<dbReference type="Gene3D" id="3.30.160.60">
    <property type="entry name" value="Classic Zinc Finger"/>
    <property type="match status" value="2"/>
</dbReference>
<dbReference type="GO" id="GO:0000785">
    <property type="term" value="C:chromatin"/>
    <property type="evidence" value="ECO:0007669"/>
    <property type="project" value="TreeGrafter"/>
</dbReference>
<dbReference type="GO" id="GO:0006351">
    <property type="term" value="P:DNA-templated transcription"/>
    <property type="evidence" value="ECO:0007669"/>
    <property type="project" value="InterPro"/>
</dbReference>
<dbReference type="CDD" id="cd12148">
    <property type="entry name" value="fungal_TF_MHR"/>
    <property type="match status" value="1"/>
</dbReference>
<dbReference type="PANTHER" id="PTHR40626:SF11">
    <property type="entry name" value="ZINC FINGER PROTEIN YPR022C"/>
    <property type="match status" value="1"/>
</dbReference>
<dbReference type="InterPro" id="IPR007219">
    <property type="entry name" value="XnlR_reg_dom"/>
</dbReference>
<dbReference type="FunFam" id="3.30.160.60:FF:000446">
    <property type="entry name" value="Zinc finger protein"/>
    <property type="match status" value="1"/>
</dbReference>
<evidence type="ECO:0000256" key="5">
    <source>
        <dbReference type="ARBA" id="ARBA00022833"/>
    </source>
</evidence>
<evidence type="ECO:0000313" key="10">
    <source>
        <dbReference type="EMBL" id="GAD97253.1"/>
    </source>
</evidence>
<keyword evidence="4 7" id="KW-0863">Zinc-finger</keyword>
<comment type="subcellular location">
    <subcellularLocation>
        <location evidence="1">Nucleus</location>
    </subcellularLocation>
</comment>
<dbReference type="HOGENOM" id="CLU_009001_1_0_1"/>
<feature type="compositionally biased region" description="Low complexity" evidence="8">
    <location>
        <begin position="304"/>
        <end position="314"/>
    </location>
</feature>
<sequence length="824" mass="92745">MKTCVGRMYSSGTREWGRRIPHSVGDVHSTDIICHTVAISEPKVVPPGRLSPATSAGQTMLPNTPRERKRRPKTSQDERICSICSQAFKKAEHLARHIRSHTKERPFTCDVCGKFYARQDTLLRHARSHRVNAQSTRQTREGNIPLDDTSDHQACTIQPSHAAESVPPAPGQEQMLLDLPLSPNRELPTDLTASTLDASAGDLPVQQRNQPTNDHGDIVVPHWPSTDMNDIITSETNPWEILPDGRRDLDWMSWLTGPDFDLDALNQSLIETTETQTMDLTRNPNEVQGPIQRRWHTFSESVISSGQTTPGPGSSDRDRGHRGMIVDESYRQRMAESLQQRVQPGILPSTGFLDFCLQAYFKHFQSIFPLIHVPTFHPSKKNALLLLSICSIGSLFLGSSRAMAHGISMFERLQKSILASWDTHIARTEDSSINPLQASVIGQTFGLLVGRPKDLTGIEMWHGSIIAWARSARLWKVVDEPINPFNIEASGEELEASWKAWARLEEKKRIILGIYIHDVELAKLHNHEPVLRHAIEKIPKLSPPGVFTAPNAVAWKKQLLLTQQPYHVPPSPSTDPMSLLVETKPGNDFESFVILESIGSLILEDRGFVQMQHSATVEKYERLLIQWFLQRQNDNTENGPQSNSTTADPFCLRILWHSTFMHLYTRFDDLECACGREGEKLSQQKRTYAASWAKSTNAKRTLLHAALIQRQFQTHALGAEPAIHVPMALYYTGIAWASFTQFGGSDDARIDRNAEDLDCPELRLLGINQMKFFTEVMGNIQMGRPESVPLFRAIDLLGKINHWKLSQNLSSTLLAFVENTPDLF</sequence>
<evidence type="ECO:0000256" key="8">
    <source>
        <dbReference type="SAM" id="MobiDB-lite"/>
    </source>
</evidence>
<dbReference type="GO" id="GO:0000981">
    <property type="term" value="F:DNA-binding transcription factor activity, RNA polymerase II-specific"/>
    <property type="evidence" value="ECO:0007669"/>
    <property type="project" value="InterPro"/>
</dbReference>
<dbReference type="Proteomes" id="UP000018001">
    <property type="component" value="Unassembled WGS sequence"/>
</dbReference>
<dbReference type="eggNOG" id="KOG1721">
    <property type="taxonomic scope" value="Eukaryota"/>
</dbReference>
<feature type="region of interest" description="Disordered" evidence="8">
    <location>
        <begin position="128"/>
        <end position="152"/>
    </location>
</feature>
<feature type="domain" description="C2H2-type" evidence="9">
    <location>
        <begin position="107"/>
        <end position="129"/>
    </location>
</feature>
<evidence type="ECO:0000256" key="6">
    <source>
        <dbReference type="ARBA" id="ARBA00023242"/>
    </source>
</evidence>
<dbReference type="InParanoid" id="V5FYS1"/>
<feature type="region of interest" description="Disordered" evidence="8">
    <location>
        <begin position="300"/>
        <end position="321"/>
    </location>
</feature>
<dbReference type="InterPro" id="IPR036236">
    <property type="entry name" value="Znf_C2H2_sf"/>
</dbReference>
<gene>
    <name evidence="10" type="ORF">PVAR5_5926</name>
</gene>
<evidence type="ECO:0000313" key="11">
    <source>
        <dbReference type="Proteomes" id="UP000018001"/>
    </source>
</evidence>
<dbReference type="GO" id="GO:0000978">
    <property type="term" value="F:RNA polymerase II cis-regulatory region sequence-specific DNA binding"/>
    <property type="evidence" value="ECO:0007669"/>
    <property type="project" value="InterPro"/>
</dbReference>
<feature type="compositionally biased region" description="Polar residues" evidence="8">
    <location>
        <begin position="52"/>
        <end position="62"/>
    </location>
</feature>
<evidence type="ECO:0000256" key="1">
    <source>
        <dbReference type="ARBA" id="ARBA00004123"/>
    </source>
</evidence>
<dbReference type="PROSITE" id="PS00028">
    <property type="entry name" value="ZINC_FINGER_C2H2_1"/>
    <property type="match status" value="2"/>
</dbReference>
<name>V5FYS1_BYSSN</name>
<keyword evidence="5" id="KW-0862">Zinc</keyword>
<keyword evidence="2" id="KW-0479">Metal-binding</keyword>
<evidence type="ECO:0000256" key="7">
    <source>
        <dbReference type="PROSITE-ProRule" id="PRU00042"/>
    </source>
</evidence>